<keyword evidence="2" id="KW-1185">Reference proteome</keyword>
<dbReference type="PANTHER" id="PTHR40128:SF1">
    <property type="entry name" value="PHYTANOYL-COA HYDROXYLASE"/>
    <property type="match status" value="1"/>
</dbReference>
<dbReference type="InterPro" id="IPR008775">
    <property type="entry name" value="Phytyl_CoA_dOase-like"/>
</dbReference>
<dbReference type="Proteomes" id="UP000248340">
    <property type="component" value="Unassembled WGS sequence"/>
</dbReference>
<name>A0A319E5E4_9EURO</name>
<reference evidence="1 2" key="1">
    <citation type="submission" date="2016-12" db="EMBL/GenBank/DDBJ databases">
        <title>The genomes of Aspergillus section Nigri reveals drivers in fungal speciation.</title>
        <authorList>
            <consortium name="DOE Joint Genome Institute"/>
            <person name="Vesth T.C."/>
            <person name="Nybo J."/>
            <person name="Theobald S."/>
            <person name="Brandl J."/>
            <person name="Frisvad J.C."/>
            <person name="Nielsen K.F."/>
            <person name="Lyhne E.K."/>
            <person name="Kogle M.E."/>
            <person name="Kuo A."/>
            <person name="Riley R."/>
            <person name="Clum A."/>
            <person name="Nolan M."/>
            <person name="Lipzen A."/>
            <person name="Salamov A."/>
            <person name="Henrissat B."/>
            <person name="Wiebenga A."/>
            <person name="De Vries R.P."/>
            <person name="Grigoriev I.V."/>
            <person name="Mortensen U.H."/>
            <person name="Andersen M.R."/>
            <person name="Baker S.E."/>
        </authorList>
    </citation>
    <scope>NUCLEOTIDE SEQUENCE [LARGE SCALE GENOMIC DNA]</scope>
    <source>
        <strain evidence="1 2">CBS 121591</strain>
    </source>
</reference>
<dbReference type="AlphaFoldDB" id="A0A319E5E4"/>
<proteinExistence type="predicted"/>
<evidence type="ECO:0000313" key="1">
    <source>
        <dbReference type="EMBL" id="PYH86352.1"/>
    </source>
</evidence>
<evidence type="ECO:0008006" key="3">
    <source>
        <dbReference type="Google" id="ProtNLM"/>
    </source>
</evidence>
<dbReference type="EMBL" id="KZ821677">
    <property type="protein sequence ID" value="PYH86352.1"/>
    <property type="molecule type" value="Genomic_DNA"/>
</dbReference>
<dbReference type="Gene3D" id="2.60.120.620">
    <property type="entry name" value="q2cbj1_9rhob like domain"/>
    <property type="match status" value="1"/>
</dbReference>
<dbReference type="STRING" id="1448315.A0A319E5E4"/>
<dbReference type="PANTHER" id="PTHR40128">
    <property type="entry name" value="EXPRESSED PROTEIN"/>
    <property type="match status" value="1"/>
</dbReference>
<sequence length="209" mass="24284">MRERFLREGYVPTPQDKALDFRRRYFFHMAPSGLLKDGSDPVDRIFNEKVTRKFLPPGDLRRLLGLQNDAESDEYLKRMISAHERTMLRAFMYLRADPPTSLTAWVPIGDVSLEAGGLMYLEKSTEIGRRTGEEFRRNAGNFTDEKRNRKWLITKYEAGDVIFHDPFLVHATCNNKDPKRKIRLATDLRFVDANLTYDQVGSHSSCHVQ</sequence>
<accession>A0A319E5E4</accession>
<dbReference type="SUPFAM" id="SSF51197">
    <property type="entry name" value="Clavaminate synthase-like"/>
    <property type="match status" value="1"/>
</dbReference>
<dbReference type="VEuPathDB" id="FungiDB:BO82DRAFT_418902"/>
<dbReference type="OrthoDB" id="2328924at2759"/>
<dbReference type="Pfam" id="PF05721">
    <property type="entry name" value="PhyH"/>
    <property type="match status" value="1"/>
</dbReference>
<organism evidence="1 2">
    <name type="scientific">Aspergillus uvarum CBS 121591</name>
    <dbReference type="NCBI Taxonomy" id="1448315"/>
    <lineage>
        <taxon>Eukaryota</taxon>
        <taxon>Fungi</taxon>
        <taxon>Dikarya</taxon>
        <taxon>Ascomycota</taxon>
        <taxon>Pezizomycotina</taxon>
        <taxon>Eurotiomycetes</taxon>
        <taxon>Eurotiomycetidae</taxon>
        <taxon>Eurotiales</taxon>
        <taxon>Aspergillaceae</taxon>
        <taxon>Aspergillus</taxon>
        <taxon>Aspergillus subgen. Circumdati</taxon>
    </lineage>
</organism>
<dbReference type="RefSeq" id="XP_025496552.1">
    <property type="nucleotide sequence ID" value="XM_025640093.1"/>
</dbReference>
<gene>
    <name evidence="1" type="ORF">BO82DRAFT_418902</name>
</gene>
<protein>
    <recommendedName>
        <fullName evidence="3">Phytanoyl-CoA dioxygenase</fullName>
    </recommendedName>
</protein>
<dbReference type="GeneID" id="37142835"/>
<evidence type="ECO:0000313" key="2">
    <source>
        <dbReference type="Proteomes" id="UP000248340"/>
    </source>
</evidence>